<proteinExistence type="predicted"/>
<protein>
    <submittedName>
        <fullName evidence="1">Uncharacterized protein</fullName>
    </submittedName>
</protein>
<accession>A0A4Y2FHP2</accession>
<dbReference type="Proteomes" id="UP000499080">
    <property type="component" value="Unassembled WGS sequence"/>
</dbReference>
<keyword evidence="2" id="KW-1185">Reference proteome</keyword>
<organism evidence="1 2">
    <name type="scientific">Araneus ventricosus</name>
    <name type="common">Orbweaver spider</name>
    <name type="synonym">Epeira ventricosa</name>
    <dbReference type="NCBI Taxonomy" id="182803"/>
    <lineage>
        <taxon>Eukaryota</taxon>
        <taxon>Metazoa</taxon>
        <taxon>Ecdysozoa</taxon>
        <taxon>Arthropoda</taxon>
        <taxon>Chelicerata</taxon>
        <taxon>Arachnida</taxon>
        <taxon>Araneae</taxon>
        <taxon>Araneomorphae</taxon>
        <taxon>Entelegynae</taxon>
        <taxon>Araneoidea</taxon>
        <taxon>Araneidae</taxon>
        <taxon>Araneus</taxon>
    </lineage>
</organism>
<gene>
    <name evidence="1" type="ORF">AVEN_178573_1</name>
</gene>
<name>A0A4Y2FHP2_ARAVE</name>
<evidence type="ECO:0000313" key="2">
    <source>
        <dbReference type="Proteomes" id="UP000499080"/>
    </source>
</evidence>
<dbReference type="AlphaFoldDB" id="A0A4Y2FHP2"/>
<sequence length="89" mass="10258">MNPFLRSPADLLQNDQYGFRRIGCAHLITKCFLQRYELSLGISTTIFKQKDTKVTKGAHVFKSSDDTIDFSKYQLSNIITTYETVVFKN</sequence>
<dbReference type="EMBL" id="BGPR01000935">
    <property type="protein sequence ID" value="GBM40593.1"/>
    <property type="molecule type" value="Genomic_DNA"/>
</dbReference>
<comment type="caution">
    <text evidence="1">The sequence shown here is derived from an EMBL/GenBank/DDBJ whole genome shotgun (WGS) entry which is preliminary data.</text>
</comment>
<reference evidence="1 2" key="1">
    <citation type="journal article" date="2019" name="Sci. Rep.">
        <title>Orb-weaving spider Araneus ventricosus genome elucidates the spidroin gene catalogue.</title>
        <authorList>
            <person name="Kono N."/>
            <person name="Nakamura H."/>
            <person name="Ohtoshi R."/>
            <person name="Moran D.A.P."/>
            <person name="Shinohara A."/>
            <person name="Yoshida Y."/>
            <person name="Fujiwara M."/>
            <person name="Mori M."/>
            <person name="Tomita M."/>
            <person name="Arakawa K."/>
        </authorList>
    </citation>
    <scope>NUCLEOTIDE SEQUENCE [LARGE SCALE GENOMIC DNA]</scope>
</reference>
<evidence type="ECO:0000313" key="1">
    <source>
        <dbReference type="EMBL" id="GBM40593.1"/>
    </source>
</evidence>
<dbReference type="OrthoDB" id="8123525at2759"/>